<dbReference type="PANTHER" id="PTHR30346">
    <property type="entry name" value="TRANSCRIPTIONAL DUAL REGULATOR HCAR-RELATED"/>
    <property type="match status" value="1"/>
</dbReference>
<dbReference type="SUPFAM" id="SSF53850">
    <property type="entry name" value="Periplasmic binding protein-like II"/>
    <property type="match status" value="1"/>
</dbReference>
<keyword evidence="4" id="KW-0804">Transcription</keyword>
<dbReference type="InterPro" id="IPR036388">
    <property type="entry name" value="WH-like_DNA-bd_sf"/>
</dbReference>
<dbReference type="GO" id="GO:0003677">
    <property type="term" value="F:DNA binding"/>
    <property type="evidence" value="ECO:0007669"/>
    <property type="project" value="UniProtKB-KW"/>
</dbReference>
<proteinExistence type="inferred from homology"/>
<dbReference type="GO" id="GO:0003700">
    <property type="term" value="F:DNA-binding transcription factor activity"/>
    <property type="evidence" value="ECO:0007669"/>
    <property type="project" value="InterPro"/>
</dbReference>
<evidence type="ECO:0000256" key="2">
    <source>
        <dbReference type="ARBA" id="ARBA00023015"/>
    </source>
</evidence>
<dbReference type="PROSITE" id="PS50931">
    <property type="entry name" value="HTH_LYSR"/>
    <property type="match status" value="1"/>
</dbReference>
<dbReference type="EMBL" id="JAVBVO010000005">
    <property type="protein sequence ID" value="MDZ5760402.1"/>
    <property type="molecule type" value="Genomic_DNA"/>
</dbReference>
<dbReference type="PANTHER" id="PTHR30346:SF28">
    <property type="entry name" value="HTH-TYPE TRANSCRIPTIONAL REGULATOR CYNR"/>
    <property type="match status" value="1"/>
</dbReference>
<dbReference type="InterPro" id="IPR036390">
    <property type="entry name" value="WH_DNA-bd_sf"/>
</dbReference>
<dbReference type="RefSeq" id="WP_317912021.1">
    <property type="nucleotide sequence ID" value="NZ_JAVBVO010000005.1"/>
</dbReference>
<dbReference type="InterPro" id="IPR000847">
    <property type="entry name" value="LysR_HTH_N"/>
</dbReference>
<dbReference type="CDD" id="cd05466">
    <property type="entry name" value="PBP2_LTTR_substrate"/>
    <property type="match status" value="1"/>
</dbReference>
<dbReference type="Proteomes" id="UP001290462">
    <property type="component" value="Unassembled WGS sequence"/>
</dbReference>
<comment type="caution">
    <text evidence="6">The sequence shown here is derived from an EMBL/GenBank/DDBJ whole genome shotgun (WGS) entry which is preliminary data.</text>
</comment>
<accession>A0AAW9JV67</accession>
<feature type="domain" description="HTH lysR-type" evidence="5">
    <location>
        <begin position="1"/>
        <end position="58"/>
    </location>
</feature>
<reference evidence="6" key="1">
    <citation type="submission" date="2023-08" db="EMBL/GenBank/DDBJ databases">
        <title>Genomic characterization of piscicolin 126 produced by Carnobacterium maltaromaticum CM22 strain isolated from salmon (Salmo salar).</title>
        <authorList>
            <person name="Gonzalez-Gragera E."/>
            <person name="Garcia-Lopez J.D."/>
            <person name="Teso-Perez C."/>
            <person name="Gimenez-Hernandez I."/>
            <person name="Peralta-Sanchez J.M."/>
            <person name="Valdivia E."/>
            <person name="Montalban-Lopez M."/>
            <person name="Martin-Platero A.M."/>
            <person name="Banos A."/>
            <person name="Martinez-Bueno M."/>
        </authorList>
    </citation>
    <scope>NUCLEOTIDE SEQUENCE</scope>
    <source>
        <strain evidence="6">CM22</strain>
    </source>
</reference>
<dbReference type="Pfam" id="PF00126">
    <property type="entry name" value="HTH_1"/>
    <property type="match status" value="1"/>
</dbReference>
<dbReference type="FunFam" id="1.10.10.10:FF:000001">
    <property type="entry name" value="LysR family transcriptional regulator"/>
    <property type="match status" value="1"/>
</dbReference>
<dbReference type="PRINTS" id="PR00039">
    <property type="entry name" value="HTHLYSR"/>
</dbReference>
<evidence type="ECO:0000313" key="7">
    <source>
        <dbReference type="Proteomes" id="UP001290462"/>
    </source>
</evidence>
<protein>
    <submittedName>
        <fullName evidence="6">LysR family transcriptional regulator</fullName>
    </submittedName>
</protein>
<sequence>MELRLLRYFWTVAEEKNISKAAKVLHITQPTLSRQIKELEEELGTALFSREKKQLRLTEEGYFLKERAIEILSLAESTEREFRNQANKINGGYFSIGCVEADNSDTMAMMLEELLQDYPEVAFNIVSGTSDDISDKLEKGILDLAILLEPTTVNDFGKIILPREERWGLLVSKNSFLAKKNQIEPVDLEGTPLLCSNRVAIQSMLEDWLNKPLDSLHIIGTYNLIFNIFSLVENRVGSALTIEGATLNRNASEFTFVPLFPEIKTNCVLVWKKNRIQSPVVKELIQRFHHAFKA</sequence>
<dbReference type="GO" id="GO:0032993">
    <property type="term" value="C:protein-DNA complex"/>
    <property type="evidence" value="ECO:0007669"/>
    <property type="project" value="TreeGrafter"/>
</dbReference>
<organism evidence="6 7">
    <name type="scientific">Carnobacterium maltaromaticum</name>
    <name type="common">Carnobacterium piscicola</name>
    <dbReference type="NCBI Taxonomy" id="2751"/>
    <lineage>
        <taxon>Bacteria</taxon>
        <taxon>Bacillati</taxon>
        <taxon>Bacillota</taxon>
        <taxon>Bacilli</taxon>
        <taxon>Lactobacillales</taxon>
        <taxon>Carnobacteriaceae</taxon>
        <taxon>Carnobacterium</taxon>
    </lineage>
</organism>
<evidence type="ECO:0000256" key="4">
    <source>
        <dbReference type="ARBA" id="ARBA00023163"/>
    </source>
</evidence>
<gene>
    <name evidence="6" type="ORF">RAK27_17315</name>
</gene>
<dbReference type="Gene3D" id="1.10.10.10">
    <property type="entry name" value="Winged helix-like DNA-binding domain superfamily/Winged helix DNA-binding domain"/>
    <property type="match status" value="1"/>
</dbReference>
<evidence type="ECO:0000256" key="1">
    <source>
        <dbReference type="ARBA" id="ARBA00009437"/>
    </source>
</evidence>
<name>A0AAW9JV67_CARML</name>
<evidence type="ECO:0000313" key="6">
    <source>
        <dbReference type="EMBL" id="MDZ5760402.1"/>
    </source>
</evidence>
<dbReference type="InterPro" id="IPR005119">
    <property type="entry name" value="LysR_subst-bd"/>
</dbReference>
<evidence type="ECO:0000256" key="3">
    <source>
        <dbReference type="ARBA" id="ARBA00023125"/>
    </source>
</evidence>
<evidence type="ECO:0000259" key="5">
    <source>
        <dbReference type="PROSITE" id="PS50931"/>
    </source>
</evidence>
<keyword evidence="2" id="KW-0805">Transcription regulation</keyword>
<dbReference type="AlphaFoldDB" id="A0AAW9JV67"/>
<dbReference type="Gene3D" id="3.40.190.290">
    <property type="match status" value="1"/>
</dbReference>
<comment type="similarity">
    <text evidence="1">Belongs to the LysR transcriptional regulatory family.</text>
</comment>
<keyword evidence="3" id="KW-0238">DNA-binding</keyword>
<dbReference type="Pfam" id="PF03466">
    <property type="entry name" value="LysR_substrate"/>
    <property type="match status" value="1"/>
</dbReference>
<dbReference type="SUPFAM" id="SSF46785">
    <property type="entry name" value="Winged helix' DNA-binding domain"/>
    <property type="match status" value="1"/>
</dbReference>